<dbReference type="EMBL" id="JAUTAL010000001">
    <property type="protein sequence ID" value="MDQ1095878.1"/>
    <property type="molecule type" value="Genomic_DNA"/>
</dbReference>
<evidence type="ECO:0000259" key="7">
    <source>
        <dbReference type="SMART" id="SM00833"/>
    </source>
</evidence>
<evidence type="ECO:0000256" key="4">
    <source>
        <dbReference type="ARBA" id="ARBA00034320"/>
    </source>
</evidence>
<comment type="function">
    <text evidence="5">Zinc chaperone that directly transfers zinc cofactor to target proteins, thereby activating them. Zinc is transferred from the CXCC motif in the GTPase domain to the zinc binding site in target proteins in a process requiring GTP hydrolysis.</text>
</comment>
<dbReference type="SUPFAM" id="SSF90002">
    <property type="entry name" value="Hypothetical protein YjiA, C-terminal domain"/>
    <property type="match status" value="1"/>
</dbReference>
<comment type="caution">
    <text evidence="8">The sequence shown here is derived from an EMBL/GenBank/DDBJ whole genome shotgun (WGS) entry which is preliminary data.</text>
</comment>
<evidence type="ECO:0000313" key="8">
    <source>
        <dbReference type="EMBL" id="MDQ1095878.1"/>
    </source>
</evidence>
<dbReference type="InterPro" id="IPR027417">
    <property type="entry name" value="P-loop_NTPase"/>
</dbReference>
<dbReference type="InterPro" id="IPR003495">
    <property type="entry name" value="CobW/HypB/UreG_nucleotide-bd"/>
</dbReference>
<dbReference type="RefSeq" id="WP_307447307.1">
    <property type="nucleotide sequence ID" value="NZ_JAUTAL010000001.1"/>
</dbReference>
<comment type="catalytic activity">
    <reaction evidence="6">
        <text>GTP + H2O = GDP + phosphate + H(+)</text>
        <dbReference type="Rhea" id="RHEA:19669"/>
        <dbReference type="ChEBI" id="CHEBI:15377"/>
        <dbReference type="ChEBI" id="CHEBI:15378"/>
        <dbReference type="ChEBI" id="CHEBI:37565"/>
        <dbReference type="ChEBI" id="CHEBI:43474"/>
        <dbReference type="ChEBI" id="CHEBI:58189"/>
    </reaction>
    <physiologicalReaction direction="left-to-right" evidence="6">
        <dbReference type="Rhea" id="RHEA:19670"/>
    </physiologicalReaction>
</comment>
<feature type="domain" description="CobW C-terminal" evidence="7">
    <location>
        <begin position="239"/>
        <end position="333"/>
    </location>
</feature>
<sequence>MMSESDRKQAKPVTIISGFLGAGKTTFLNELIVHKKNRRLFIIENEFGSEGIDAELIAAPHDGIFELNNGCLCCSLNEGFSDLLKTIWRRKSEFDELVIETTGIADPAMVALPFLANPNIESSYRLESVICVVDAQLIEQQLAETEDARRQIVFADLILMNKVDTVRNGHNKHLEALLQSINPSAVIRSGNRETGYPFTELLALSRNDFDHKIAMECSSGNAAENEIENGHQEHHHRGLSSLSFVFDEPFDLEWFQHRLMMFLRFQAKDIYRIKGVIWAMEEKHKVIVQSVSKMLAISQGNEWKTDEIRRSRMVFIGRDLKSKGIEQMLKQLLAKRTHK</sequence>
<comment type="similarity">
    <text evidence="4">Belongs to the SIMIBI class G3E GTPase family. ZNG1 subfamily.</text>
</comment>
<evidence type="ECO:0000256" key="3">
    <source>
        <dbReference type="ARBA" id="ARBA00023186"/>
    </source>
</evidence>
<dbReference type="Pfam" id="PF02492">
    <property type="entry name" value="cobW"/>
    <property type="match status" value="1"/>
</dbReference>
<proteinExistence type="inferred from homology"/>
<dbReference type="InterPro" id="IPR036627">
    <property type="entry name" value="CobW-likC_sf"/>
</dbReference>
<dbReference type="Proteomes" id="UP001225072">
    <property type="component" value="Unassembled WGS sequence"/>
</dbReference>
<evidence type="ECO:0000313" key="9">
    <source>
        <dbReference type="Proteomes" id="UP001225072"/>
    </source>
</evidence>
<evidence type="ECO:0000256" key="5">
    <source>
        <dbReference type="ARBA" id="ARBA00045658"/>
    </source>
</evidence>
<keyword evidence="2" id="KW-0378">Hydrolase</keyword>
<keyword evidence="9" id="KW-1185">Reference proteome</keyword>
<dbReference type="Pfam" id="PF07683">
    <property type="entry name" value="CobW_C"/>
    <property type="match status" value="1"/>
</dbReference>
<gene>
    <name evidence="8" type="ORF">QE404_001025</name>
</gene>
<dbReference type="PANTHER" id="PTHR13748">
    <property type="entry name" value="COBW-RELATED"/>
    <property type="match status" value="1"/>
</dbReference>
<accession>A0ABU0TFP1</accession>
<dbReference type="InterPro" id="IPR051316">
    <property type="entry name" value="Zinc-reg_GTPase_activator"/>
</dbReference>
<dbReference type="Gene3D" id="3.40.50.300">
    <property type="entry name" value="P-loop containing nucleotide triphosphate hydrolases"/>
    <property type="match status" value="1"/>
</dbReference>
<dbReference type="Gene3D" id="3.30.1220.10">
    <property type="entry name" value="CobW-like, C-terminal domain"/>
    <property type="match status" value="1"/>
</dbReference>
<dbReference type="InterPro" id="IPR011629">
    <property type="entry name" value="CobW-like_C"/>
</dbReference>
<protein>
    <submittedName>
        <fullName evidence="8">G3E family GTPase</fullName>
    </submittedName>
</protein>
<dbReference type="CDD" id="cd03112">
    <property type="entry name" value="CobW-like"/>
    <property type="match status" value="1"/>
</dbReference>
<keyword evidence="1" id="KW-0547">Nucleotide-binding</keyword>
<evidence type="ECO:0000256" key="6">
    <source>
        <dbReference type="ARBA" id="ARBA00049117"/>
    </source>
</evidence>
<dbReference type="SMART" id="SM00833">
    <property type="entry name" value="CobW_C"/>
    <property type="match status" value="1"/>
</dbReference>
<keyword evidence="3" id="KW-0143">Chaperone</keyword>
<organism evidence="8 9">
    <name type="scientific">Chryseobacterium camelliae</name>
    <dbReference type="NCBI Taxonomy" id="1265445"/>
    <lineage>
        <taxon>Bacteria</taxon>
        <taxon>Pseudomonadati</taxon>
        <taxon>Bacteroidota</taxon>
        <taxon>Flavobacteriia</taxon>
        <taxon>Flavobacteriales</taxon>
        <taxon>Weeksellaceae</taxon>
        <taxon>Chryseobacterium group</taxon>
        <taxon>Chryseobacterium</taxon>
    </lineage>
</organism>
<evidence type="ECO:0000256" key="1">
    <source>
        <dbReference type="ARBA" id="ARBA00022741"/>
    </source>
</evidence>
<evidence type="ECO:0000256" key="2">
    <source>
        <dbReference type="ARBA" id="ARBA00022801"/>
    </source>
</evidence>
<reference evidence="8 9" key="1">
    <citation type="submission" date="2023-07" db="EMBL/GenBank/DDBJ databases">
        <title>Functional and genomic diversity of the sorghum phyllosphere microbiome.</title>
        <authorList>
            <person name="Shade A."/>
        </authorList>
    </citation>
    <scope>NUCLEOTIDE SEQUENCE [LARGE SCALE GENOMIC DNA]</scope>
    <source>
        <strain evidence="8 9">SORGH_AS_1064</strain>
    </source>
</reference>
<name>A0ABU0TFP1_9FLAO</name>
<dbReference type="SUPFAM" id="SSF52540">
    <property type="entry name" value="P-loop containing nucleoside triphosphate hydrolases"/>
    <property type="match status" value="1"/>
</dbReference>